<keyword evidence="2" id="KW-0472">Membrane</keyword>
<gene>
    <name evidence="3" type="ORF">SEMRO_324_G117590.1</name>
</gene>
<reference evidence="3" key="1">
    <citation type="submission" date="2020-06" db="EMBL/GenBank/DDBJ databases">
        <authorList>
            <consortium name="Plant Systems Biology data submission"/>
        </authorList>
    </citation>
    <scope>NUCLEOTIDE SEQUENCE</scope>
    <source>
        <strain evidence="3">D6</strain>
    </source>
</reference>
<name>A0A9N8DSQ9_9STRA</name>
<organism evidence="3 4">
    <name type="scientific">Seminavis robusta</name>
    <dbReference type="NCBI Taxonomy" id="568900"/>
    <lineage>
        <taxon>Eukaryota</taxon>
        <taxon>Sar</taxon>
        <taxon>Stramenopiles</taxon>
        <taxon>Ochrophyta</taxon>
        <taxon>Bacillariophyta</taxon>
        <taxon>Bacillariophyceae</taxon>
        <taxon>Bacillariophycidae</taxon>
        <taxon>Naviculales</taxon>
        <taxon>Naviculaceae</taxon>
        <taxon>Seminavis</taxon>
    </lineage>
</organism>
<keyword evidence="4" id="KW-1185">Reference proteome</keyword>
<keyword evidence="2" id="KW-0812">Transmembrane</keyword>
<dbReference type="EMBL" id="CAICTM010000323">
    <property type="protein sequence ID" value="CAB9507894.1"/>
    <property type="molecule type" value="Genomic_DNA"/>
</dbReference>
<feature type="transmembrane region" description="Helical" evidence="2">
    <location>
        <begin position="142"/>
        <end position="161"/>
    </location>
</feature>
<protein>
    <submittedName>
        <fullName evidence="3">Uncharacterized protein</fullName>
    </submittedName>
</protein>
<feature type="region of interest" description="Disordered" evidence="1">
    <location>
        <begin position="586"/>
        <end position="606"/>
    </location>
</feature>
<comment type="caution">
    <text evidence="3">The sequence shown here is derived from an EMBL/GenBank/DDBJ whole genome shotgun (WGS) entry which is preliminary data.</text>
</comment>
<accession>A0A9N8DSQ9</accession>
<evidence type="ECO:0000256" key="1">
    <source>
        <dbReference type="SAM" id="MobiDB-lite"/>
    </source>
</evidence>
<dbReference type="OrthoDB" id="53108at2759"/>
<keyword evidence="2" id="KW-1133">Transmembrane helix</keyword>
<proteinExistence type="predicted"/>
<evidence type="ECO:0000313" key="4">
    <source>
        <dbReference type="Proteomes" id="UP001153069"/>
    </source>
</evidence>
<dbReference type="AlphaFoldDB" id="A0A9N8DSQ9"/>
<dbReference type="Proteomes" id="UP001153069">
    <property type="component" value="Unassembled WGS sequence"/>
</dbReference>
<evidence type="ECO:0000313" key="3">
    <source>
        <dbReference type="EMBL" id="CAB9507894.1"/>
    </source>
</evidence>
<sequence length="606" mass="68321">MTSNVTTEVTDPSGDSFEKFSECFQDPNVALGALAKICVTRGTLGPLTICTASFRGRTCSSCVYYPSGLCNHGIVVHVGDKADGFMMDCSNVDTGYKRITACEGTKKASVEPSYVYHGNHYSNNNHYNSNHHSSSNNNDDDVAAIIGNLIFFAFVIGYCFLRFFAGLSRRPAPGARRRRYRRQINPRTGQLEIVQLTAISEQEMMTIQHHQRPAACESIPDPDHPTFQFLDASQKSPETATRLRTNVINGNWQSIRDYFRSLREPSSRNSHQRYFWMTVVEKEIAKAWSTQVDETASMSRLLDEWLENEPDNVDCRILRLETYIAWAWNARTGALAAAVSQQRAAVFHKRLLEAANEFVQAKPYCSTDPLLYAMGMTIAKGLGRNNNGNVTMEDCEKGLREQTAEPRCYTAHTRALQYYCRKWHGSHERMFQYAYNITTGLPEGHPLWVLIPMAHYERNLIQPTPGYWRRAQVVREIYGAYRHAFPRASETAQSTEASALSQEWASRNYFLYCLILTGQLDAARKQVRVIGRRPSERPWHSLAAYKRRLMELGFDVSESFPSATDGGPRDIPVATATIVTIPVASAEVSHDEEDTDDLPVASATIV</sequence>
<evidence type="ECO:0000256" key="2">
    <source>
        <dbReference type="SAM" id="Phobius"/>
    </source>
</evidence>